<evidence type="ECO:0000313" key="1">
    <source>
        <dbReference type="EMBL" id="KAH6948069.1"/>
    </source>
</evidence>
<protein>
    <submittedName>
        <fullName evidence="1">Uncharacterized protein</fullName>
    </submittedName>
</protein>
<keyword evidence="2" id="KW-1185">Reference proteome</keyword>
<gene>
    <name evidence="1" type="ORF">HPB50_022779</name>
</gene>
<comment type="caution">
    <text evidence="1">The sequence shown here is derived from an EMBL/GenBank/DDBJ whole genome shotgun (WGS) entry which is preliminary data.</text>
</comment>
<reference evidence="1" key="1">
    <citation type="submission" date="2020-05" db="EMBL/GenBank/DDBJ databases">
        <title>Large-scale comparative analyses of tick genomes elucidate their genetic diversity and vector capacities.</title>
        <authorList>
            <person name="Jia N."/>
            <person name="Wang J."/>
            <person name="Shi W."/>
            <person name="Du L."/>
            <person name="Sun Y."/>
            <person name="Zhan W."/>
            <person name="Jiang J."/>
            <person name="Wang Q."/>
            <person name="Zhang B."/>
            <person name="Ji P."/>
            <person name="Sakyi L.B."/>
            <person name="Cui X."/>
            <person name="Yuan T."/>
            <person name="Jiang B."/>
            <person name="Yang W."/>
            <person name="Lam T.T.-Y."/>
            <person name="Chang Q."/>
            <person name="Ding S."/>
            <person name="Wang X."/>
            <person name="Zhu J."/>
            <person name="Ruan X."/>
            <person name="Zhao L."/>
            <person name="Wei J."/>
            <person name="Que T."/>
            <person name="Du C."/>
            <person name="Cheng J."/>
            <person name="Dai P."/>
            <person name="Han X."/>
            <person name="Huang E."/>
            <person name="Gao Y."/>
            <person name="Liu J."/>
            <person name="Shao H."/>
            <person name="Ye R."/>
            <person name="Li L."/>
            <person name="Wei W."/>
            <person name="Wang X."/>
            <person name="Wang C."/>
            <person name="Yang T."/>
            <person name="Huo Q."/>
            <person name="Li W."/>
            <person name="Guo W."/>
            <person name="Chen H."/>
            <person name="Zhou L."/>
            <person name="Ni X."/>
            <person name="Tian J."/>
            <person name="Zhou Y."/>
            <person name="Sheng Y."/>
            <person name="Liu T."/>
            <person name="Pan Y."/>
            <person name="Xia L."/>
            <person name="Li J."/>
            <person name="Zhao F."/>
            <person name="Cao W."/>
        </authorList>
    </citation>
    <scope>NUCLEOTIDE SEQUENCE</scope>
    <source>
        <strain evidence="1">Hyas-2018</strain>
    </source>
</reference>
<sequence length="519" mass="56939">MLGLGLKRGRLTTTVLGGGSSPVLALGLRCPVSGIFERSLGRNGALSVHRLSRLSIRWHRRVAAAQRALLLAVILLSLAASASSEEEGSLRLVIGARVTTHEGRGNVEIFHADRWGSVCDDEWDTRDAQVVCRPILMDNVYCTGQELHIEECPFDGWGVHDCGRDEAAGVECQLPPPPPTAGSPSPVDFKKKIRSRSRGSVKLRLIGGRTRNEGRVEVYIPKRGWGTICGDGWGLLEAATVCRQLGLGYADAAVQANYFGGANETMMLSGVQCTGLEKNLADCLHDQLGVGSVTCPGVGDSVAGVVCVRDQADLVIDEHEVERSAYLEDRQLLYLQCAMEEHCVSASAYALKAEPGWLYESRRLLRFTVRVANVGEAEFMPFLPKHAWIWHSCHMHYHSMEVFAHYDVLDTAGQRVAEGHKASFCLEDNVCQPGVDKRYNCANYGDQGISVGCTDTYAHNIDCQWVDMTDVPHGRYTLRVSINPEYKMAEMSYDNNAAVCDLIYTQTYAAVTNCTLGRP</sequence>
<dbReference type="Proteomes" id="UP000821845">
    <property type="component" value="Chromosome 1"/>
</dbReference>
<accession>A0ACB7TT36</accession>
<evidence type="ECO:0000313" key="2">
    <source>
        <dbReference type="Proteomes" id="UP000821845"/>
    </source>
</evidence>
<dbReference type="EMBL" id="CM023481">
    <property type="protein sequence ID" value="KAH6948069.1"/>
    <property type="molecule type" value="Genomic_DNA"/>
</dbReference>
<proteinExistence type="predicted"/>
<organism evidence="1 2">
    <name type="scientific">Hyalomma asiaticum</name>
    <name type="common">Tick</name>
    <dbReference type="NCBI Taxonomy" id="266040"/>
    <lineage>
        <taxon>Eukaryota</taxon>
        <taxon>Metazoa</taxon>
        <taxon>Ecdysozoa</taxon>
        <taxon>Arthropoda</taxon>
        <taxon>Chelicerata</taxon>
        <taxon>Arachnida</taxon>
        <taxon>Acari</taxon>
        <taxon>Parasitiformes</taxon>
        <taxon>Ixodida</taxon>
        <taxon>Ixodoidea</taxon>
        <taxon>Ixodidae</taxon>
        <taxon>Hyalomminae</taxon>
        <taxon>Hyalomma</taxon>
    </lineage>
</organism>
<name>A0ACB7TT36_HYAAI</name>